<proteinExistence type="inferred from homology"/>
<organism evidence="9 10">
    <name type="scientific">Commensalibacter melissae</name>
    <dbReference type="NCBI Taxonomy" id="2070537"/>
    <lineage>
        <taxon>Bacteria</taxon>
        <taxon>Pseudomonadati</taxon>
        <taxon>Pseudomonadota</taxon>
        <taxon>Alphaproteobacteria</taxon>
        <taxon>Acetobacterales</taxon>
        <taxon>Acetobacteraceae</taxon>
    </lineage>
</organism>
<dbReference type="CDD" id="cd17394">
    <property type="entry name" value="MFS_FucP_like"/>
    <property type="match status" value="1"/>
</dbReference>
<evidence type="ECO:0000256" key="3">
    <source>
        <dbReference type="ARBA" id="ARBA00009120"/>
    </source>
</evidence>
<feature type="transmembrane region" description="Helical" evidence="8">
    <location>
        <begin position="366"/>
        <end position="386"/>
    </location>
</feature>
<dbReference type="InterPro" id="IPR011701">
    <property type="entry name" value="MFS"/>
</dbReference>
<evidence type="ECO:0000313" key="9">
    <source>
        <dbReference type="EMBL" id="PXZ00287.1"/>
    </source>
</evidence>
<dbReference type="OrthoDB" id="9795150at2"/>
<keyword evidence="4" id="KW-1003">Cell membrane</keyword>
<comment type="similarity">
    <text evidence="3">Belongs to the major facilitator superfamily. FHS transporter (TC 2.A.1.7) family.</text>
</comment>
<accession>A0A318N0J8</accession>
<comment type="caution">
    <text evidence="9">The sequence shown here is derived from an EMBL/GenBank/DDBJ whole genome shotgun (WGS) entry which is preliminary data.</text>
</comment>
<dbReference type="NCBIfam" id="TIGR01272">
    <property type="entry name" value="gluP"/>
    <property type="match status" value="1"/>
</dbReference>
<dbReference type="InterPro" id="IPR050375">
    <property type="entry name" value="MFS_TsgA-like"/>
</dbReference>
<protein>
    <submittedName>
        <fullName evidence="9">Glucose/galactose MFS transporter</fullName>
    </submittedName>
</protein>
<dbReference type="Proteomes" id="UP000247565">
    <property type="component" value="Unassembled WGS sequence"/>
</dbReference>
<feature type="transmembrane region" description="Helical" evidence="8">
    <location>
        <begin position="243"/>
        <end position="268"/>
    </location>
</feature>
<dbReference type="GO" id="GO:1904659">
    <property type="term" value="P:D-glucose transmembrane transport"/>
    <property type="evidence" value="ECO:0007669"/>
    <property type="project" value="InterPro"/>
</dbReference>
<dbReference type="EMBL" id="QGLT01000003">
    <property type="protein sequence ID" value="PXZ00287.1"/>
    <property type="molecule type" value="Genomic_DNA"/>
</dbReference>
<feature type="transmembrane region" description="Helical" evidence="8">
    <location>
        <begin position="81"/>
        <end position="101"/>
    </location>
</feature>
<comment type="function">
    <text evidence="1">Intake of glucose and galactose.</text>
</comment>
<feature type="transmembrane region" description="Helical" evidence="8">
    <location>
        <begin position="197"/>
        <end position="215"/>
    </location>
</feature>
<evidence type="ECO:0000256" key="2">
    <source>
        <dbReference type="ARBA" id="ARBA00004429"/>
    </source>
</evidence>
<keyword evidence="7 8" id="KW-0472">Membrane</keyword>
<dbReference type="SUPFAM" id="SSF103473">
    <property type="entry name" value="MFS general substrate transporter"/>
    <property type="match status" value="1"/>
</dbReference>
<feature type="transmembrane region" description="Helical" evidence="8">
    <location>
        <begin position="333"/>
        <end position="354"/>
    </location>
</feature>
<evidence type="ECO:0000256" key="8">
    <source>
        <dbReference type="SAM" id="Phobius"/>
    </source>
</evidence>
<dbReference type="GO" id="GO:0055056">
    <property type="term" value="F:D-glucose transmembrane transporter activity"/>
    <property type="evidence" value="ECO:0007669"/>
    <property type="project" value="InterPro"/>
</dbReference>
<dbReference type="AlphaFoldDB" id="A0A318N0J8"/>
<evidence type="ECO:0000256" key="5">
    <source>
        <dbReference type="ARBA" id="ARBA00022692"/>
    </source>
</evidence>
<dbReference type="GO" id="GO:0005354">
    <property type="term" value="F:galactose transmembrane transporter activity"/>
    <property type="evidence" value="ECO:0007669"/>
    <property type="project" value="InterPro"/>
</dbReference>
<keyword evidence="10" id="KW-1185">Reference proteome</keyword>
<feature type="transmembrane region" description="Helical" evidence="8">
    <location>
        <begin position="107"/>
        <end position="133"/>
    </location>
</feature>
<reference evidence="9 10" key="1">
    <citation type="submission" date="2018-05" db="EMBL/GenBank/DDBJ databases">
        <title>Reference genomes for bee gut microbiota database.</title>
        <authorList>
            <person name="Ellegaard K.M."/>
        </authorList>
    </citation>
    <scope>NUCLEOTIDE SEQUENCE [LARGE SCALE GENOMIC DNA]</scope>
    <source>
        <strain evidence="9 10">ESL0284</strain>
    </source>
</reference>
<feature type="transmembrane region" description="Helical" evidence="8">
    <location>
        <begin position="12"/>
        <end position="33"/>
    </location>
</feature>
<dbReference type="RefSeq" id="WP_110439210.1">
    <property type="nucleotide sequence ID" value="NZ_CP046393.1"/>
</dbReference>
<evidence type="ECO:0000256" key="7">
    <source>
        <dbReference type="ARBA" id="ARBA00023136"/>
    </source>
</evidence>
<sequence>MSNQISPNAPQNMTKPLIIVGVLFFVIGFFTWINSPLIPFVKVAFSLDDFNAFFVLSAFYISFFVFSLPASWVLKKTGMKNGLCIALVVMAIGALIFGQFIKSHWYTGVLIGLFIIGVGLSCLQTAVNPYVSILGPIEKGAQRQAIMGICNKGAGILAPVIFGMFVTNISGIQERIDAARSISEKTQIVSVFADKVYYPYMGMALILLLVAFGIYRSTLPEINNEDDGQQKGNSGGIPTSPRLWFGVLCIFTYVGMEVLAGSAIGTYGSDFHISLDITKFFSSFTLSAMLAGYFAGIIITPKILSQESYLVVSNVLGIIFAIGAWLTTGYISITFIALLGFANSMMWPAIFPIAIRGLGERTASGAALMVMGICGGAVIPQIYSYYTKFIDFQTVFASIAIICYTIMGLYGIYGYFDLKRSKASRPVIINEGA</sequence>
<dbReference type="InterPro" id="IPR005964">
    <property type="entry name" value="Glc/Gal_transptr_bac"/>
</dbReference>
<dbReference type="Pfam" id="PF07690">
    <property type="entry name" value="MFS_1"/>
    <property type="match status" value="1"/>
</dbReference>
<evidence type="ECO:0000256" key="4">
    <source>
        <dbReference type="ARBA" id="ARBA00022475"/>
    </source>
</evidence>
<dbReference type="Gene3D" id="1.20.1250.20">
    <property type="entry name" value="MFS general substrate transporter like domains"/>
    <property type="match status" value="2"/>
</dbReference>
<feature type="transmembrane region" description="Helical" evidence="8">
    <location>
        <begin position="280"/>
        <end position="301"/>
    </location>
</feature>
<keyword evidence="6 8" id="KW-1133">Transmembrane helix</keyword>
<feature type="transmembrane region" description="Helical" evidence="8">
    <location>
        <begin position="145"/>
        <end position="166"/>
    </location>
</feature>
<comment type="subcellular location">
    <subcellularLocation>
        <location evidence="2">Cell inner membrane</location>
        <topology evidence="2">Multi-pass membrane protein</topology>
    </subcellularLocation>
</comment>
<feature type="transmembrane region" description="Helical" evidence="8">
    <location>
        <begin position="53"/>
        <end position="74"/>
    </location>
</feature>
<keyword evidence="5 8" id="KW-0812">Transmembrane</keyword>
<evidence type="ECO:0000313" key="10">
    <source>
        <dbReference type="Proteomes" id="UP000247565"/>
    </source>
</evidence>
<dbReference type="GO" id="GO:0005886">
    <property type="term" value="C:plasma membrane"/>
    <property type="evidence" value="ECO:0007669"/>
    <property type="project" value="UniProtKB-SubCell"/>
</dbReference>
<gene>
    <name evidence="9" type="ORF">DK869_06550</name>
</gene>
<dbReference type="PANTHER" id="PTHR43702">
    <property type="entry name" value="L-FUCOSE-PROTON SYMPORTER"/>
    <property type="match status" value="1"/>
</dbReference>
<feature type="transmembrane region" description="Helical" evidence="8">
    <location>
        <begin position="392"/>
        <end position="416"/>
    </location>
</feature>
<evidence type="ECO:0000256" key="6">
    <source>
        <dbReference type="ARBA" id="ARBA00022989"/>
    </source>
</evidence>
<feature type="transmembrane region" description="Helical" evidence="8">
    <location>
        <begin position="308"/>
        <end position="327"/>
    </location>
</feature>
<name>A0A318N0J8_9PROT</name>
<dbReference type="PANTHER" id="PTHR43702:SF12">
    <property type="entry name" value="N-ACETYL GLUCOSAMINE TRANSPORTER NAGP"/>
    <property type="match status" value="1"/>
</dbReference>
<evidence type="ECO:0000256" key="1">
    <source>
        <dbReference type="ARBA" id="ARBA00003321"/>
    </source>
</evidence>
<dbReference type="InterPro" id="IPR036259">
    <property type="entry name" value="MFS_trans_sf"/>
</dbReference>